<dbReference type="Gene3D" id="1.25.40.10">
    <property type="entry name" value="Tetratricopeptide repeat domain"/>
    <property type="match status" value="2"/>
</dbReference>
<sequence>MWLVTLWALVTSLAIALVVKVYCRVLRFRKYAAQVIQEVHLSMELKEWGVAEQKLLPVLKKRRYRRLCLFDYMRILRGLERFEEVDKLLAEANRLGLHSWHFFREVAYKACRYAAYRESAQAFSLVPRDMFEEQDAAKYALVLVRVGQLESACAVIEPWISPLSHQETYITVGHIYFTSKRYGDAVEFYNRAIALAPCPPDVIYNLAHAYRISGQYNEARKLFCKLLSEANYKEEAIFNIGLCEQKLGRFAQALSIYRSSALWKRGDALLMKYAALAAVEEEAYQLAEYCWQFAFRCPAYAEDKSCMLSYGLSLCHLEKYTEAEKIYLKVVQKFPDCPIACKALAWFSGVGYAKMITVEEGLVYAKRALKVNHTSATLELLSACEARLGNFDTAYEIQTFLSVQDLSLQQKKRRALIMRNLRQRLPLDHQHVAEFALLLAA</sequence>
<dbReference type="InterPro" id="IPR011990">
    <property type="entry name" value="TPR-like_helical_dom_sf"/>
</dbReference>
<keyword evidence="1" id="KW-0677">Repeat</keyword>
<dbReference type="InterPro" id="IPR019734">
    <property type="entry name" value="TPR_rpt"/>
</dbReference>
<organism evidence="4 5">
    <name type="scientific">Chlamydia ibidis 10-1398/6</name>
    <dbReference type="NCBI Taxonomy" id="1046581"/>
    <lineage>
        <taxon>Bacteria</taxon>
        <taxon>Pseudomonadati</taxon>
        <taxon>Chlamydiota</taxon>
        <taxon>Chlamydiia</taxon>
        <taxon>Chlamydiales</taxon>
        <taxon>Chlamydiaceae</taxon>
        <taxon>Chlamydia/Chlamydophila group</taxon>
        <taxon>Chlamydia</taxon>
    </lineage>
</organism>
<dbReference type="Pfam" id="PF13174">
    <property type="entry name" value="TPR_6"/>
    <property type="match status" value="2"/>
</dbReference>
<name>A0ABP2XDG2_9CHLA</name>
<keyword evidence="5" id="KW-1185">Reference proteome</keyword>
<dbReference type="SMART" id="SM00028">
    <property type="entry name" value="TPR"/>
    <property type="match status" value="4"/>
</dbReference>
<dbReference type="PROSITE" id="PS50005">
    <property type="entry name" value="TPR"/>
    <property type="match status" value="1"/>
</dbReference>
<dbReference type="Pfam" id="PF13431">
    <property type="entry name" value="TPR_17"/>
    <property type="match status" value="1"/>
</dbReference>
<dbReference type="EMBL" id="APJW01000004">
    <property type="protein sequence ID" value="EQM62260.1"/>
    <property type="molecule type" value="Genomic_DNA"/>
</dbReference>
<dbReference type="RefSeq" id="WP_020370624.1">
    <property type="nucleotide sequence ID" value="NZ_APJW01000004.1"/>
</dbReference>
<evidence type="ECO:0000256" key="1">
    <source>
        <dbReference type="ARBA" id="ARBA00022737"/>
    </source>
</evidence>
<evidence type="ECO:0000256" key="3">
    <source>
        <dbReference type="PROSITE-ProRule" id="PRU00339"/>
    </source>
</evidence>
<dbReference type="PANTHER" id="PTHR44943">
    <property type="entry name" value="CELLULOSE SYNTHASE OPERON PROTEIN C"/>
    <property type="match status" value="1"/>
</dbReference>
<evidence type="ECO:0000313" key="5">
    <source>
        <dbReference type="Proteomes" id="UP000016064"/>
    </source>
</evidence>
<dbReference type="SUPFAM" id="SSF48452">
    <property type="entry name" value="TPR-like"/>
    <property type="match status" value="1"/>
</dbReference>
<protein>
    <submittedName>
        <fullName evidence="4">Anaphase-promoting complex, cyclosome, subunit 3 family protein</fullName>
    </submittedName>
</protein>
<evidence type="ECO:0000256" key="2">
    <source>
        <dbReference type="ARBA" id="ARBA00022803"/>
    </source>
</evidence>
<dbReference type="PROSITE" id="PS50293">
    <property type="entry name" value="TPR_REGION"/>
    <property type="match status" value="1"/>
</dbReference>
<dbReference type="Proteomes" id="UP000016064">
    <property type="component" value="Unassembled WGS sequence"/>
</dbReference>
<feature type="repeat" description="TPR" evidence="3">
    <location>
        <begin position="166"/>
        <end position="199"/>
    </location>
</feature>
<keyword evidence="2 3" id="KW-0802">TPR repeat</keyword>
<proteinExistence type="predicted"/>
<dbReference type="PANTHER" id="PTHR44943:SF8">
    <property type="entry name" value="TPR REPEAT-CONTAINING PROTEIN MJ0263"/>
    <property type="match status" value="1"/>
</dbReference>
<gene>
    <name evidence="4" type="ORF">H359_1032</name>
</gene>
<reference evidence="4 5" key="1">
    <citation type="submission" date="2013-07" db="EMBL/GenBank/DDBJ databases">
        <title>Isolation of a new Chlamydia species from the feral Sacred Ibis (Threskiornis aethiopicus): Chlamydia ibidis.</title>
        <authorList>
            <person name="Vorimore F."/>
            <person name="Hsia R.-C."/>
            <person name="Huot-Creasy H."/>
            <person name="Bastian S."/>
            <person name="Deruyter L."/>
            <person name="Passet A."/>
            <person name="Sachse K."/>
            <person name="Bavoil P."/>
            <person name="Myers G."/>
            <person name="Laroucau K."/>
        </authorList>
    </citation>
    <scope>NUCLEOTIDE SEQUENCE [LARGE SCALE GENOMIC DNA]</scope>
    <source>
        <strain evidence="4 5">10-1398/6</strain>
    </source>
</reference>
<comment type="caution">
    <text evidence="4">The sequence shown here is derived from an EMBL/GenBank/DDBJ whole genome shotgun (WGS) entry which is preliminary data.</text>
</comment>
<accession>A0ABP2XDG2</accession>
<dbReference type="InterPro" id="IPR051685">
    <property type="entry name" value="Ycf3/AcsC/BcsC/TPR_MFPF"/>
</dbReference>
<evidence type="ECO:0000313" key="4">
    <source>
        <dbReference type="EMBL" id="EQM62260.1"/>
    </source>
</evidence>